<feature type="transmembrane region" description="Helical" evidence="1">
    <location>
        <begin position="12"/>
        <end position="31"/>
    </location>
</feature>
<accession>A0A6C0D876</accession>
<feature type="transmembrane region" description="Helical" evidence="1">
    <location>
        <begin position="43"/>
        <end position="59"/>
    </location>
</feature>
<dbReference type="EMBL" id="MN739549">
    <property type="protein sequence ID" value="QHT12701.1"/>
    <property type="molecule type" value="Genomic_DNA"/>
</dbReference>
<reference evidence="2" key="1">
    <citation type="journal article" date="2020" name="Nature">
        <title>Giant virus diversity and host interactions through global metagenomics.</title>
        <authorList>
            <person name="Schulz F."/>
            <person name="Roux S."/>
            <person name="Paez-Espino D."/>
            <person name="Jungbluth S."/>
            <person name="Walsh D.A."/>
            <person name="Denef V.J."/>
            <person name="McMahon K.D."/>
            <person name="Konstantinidis K.T."/>
            <person name="Eloe-Fadrosh E.A."/>
            <person name="Kyrpides N.C."/>
            <person name="Woyke T."/>
        </authorList>
    </citation>
    <scope>NUCLEOTIDE SEQUENCE</scope>
    <source>
        <strain evidence="2">GVMAG-M-3300023174-130</strain>
    </source>
</reference>
<keyword evidence="1" id="KW-0812">Transmembrane</keyword>
<name>A0A6C0D876_9ZZZZ</name>
<protein>
    <submittedName>
        <fullName evidence="2">Uncharacterized protein</fullName>
    </submittedName>
</protein>
<keyword evidence="1" id="KW-1133">Transmembrane helix</keyword>
<organism evidence="2">
    <name type="scientific">viral metagenome</name>
    <dbReference type="NCBI Taxonomy" id="1070528"/>
    <lineage>
        <taxon>unclassified sequences</taxon>
        <taxon>metagenomes</taxon>
        <taxon>organismal metagenomes</taxon>
    </lineage>
</organism>
<proteinExistence type="predicted"/>
<sequence>MKTDLFTKMFNFSLFITLILSFYIFVHAIVFNDGDKKRIFSTWQFPMLLALYIDAHYILK</sequence>
<evidence type="ECO:0000313" key="2">
    <source>
        <dbReference type="EMBL" id="QHT12701.1"/>
    </source>
</evidence>
<evidence type="ECO:0000256" key="1">
    <source>
        <dbReference type="SAM" id="Phobius"/>
    </source>
</evidence>
<keyword evidence="1" id="KW-0472">Membrane</keyword>
<dbReference type="AlphaFoldDB" id="A0A6C0D876"/>